<dbReference type="RefSeq" id="XP_003654810.1">
    <property type="nucleotide sequence ID" value="XM_003654762.1"/>
</dbReference>
<evidence type="ECO:0008006" key="4">
    <source>
        <dbReference type="Google" id="ProtNLM"/>
    </source>
</evidence>
<gene>
    <name evidence="2" type="ORF">THITE_2130213</name>
</gene>
<feature type="chain" id="PRO_5003436986" description="Hydrophobin" evidence="1">
    <location>
        <begin position="18"/>
        <end position="104"/>
    </location>
</feature>
<protein>
    <recommendedName>
        <fullName evidence="4">Hydrophobin</fullName>
    </recommendedName>
</protein>
<name>G2R6J3_THETT</name>
<dbReference type="GeneID" id="11518827"/>
<dbReference type="EMBL" id="CP003011">
    <property type="protein sequence ID" value="AEO68474.1"/>
    <property type="molecule type" value="Genomic_DNA"/>
</dbReference>
<evidence type="ECO:0000313" key="2">
    <source>
        <dbReference type="EMBL" id="AEO68474.1"/>
    </source>
</evidence>
<keyword evidence="1" id="KW-0732">Signal</keyword>
<feature type="signal peptide" evidence="1">
    <location>
        <begin position="1"/>
        <end position="17"/>
    </location>
</feature>
<keyword evidence="3" id="KW-1185">Reference proteome</keyword>
<accession>G2R6J3</accession>
<dbReference type="KEGG" id="ttt:THITE_2130213"/>
<reference evidence="2 3" key="1">
    <citation type="journal article" date="2011" name="Nat. Biotechnol.">
        <title>Comparative genomic analysis of the thermophilic biomass-degrading fungi Myceliophthora thermophila and Thielavia terrestris.</title>
        <authorList>
            <person name="Berka R.M."/>
            <person name="Grigoriev I.V."/>
            <person name="Otillar R."/>
            <person name="Salamov A."/>
            <person name="Grimwood J."/>
            <person name="Reid I."/>
            <person name="Ishmael N."/>
            <person name="John T."/>
            <person name="Darmond C."/>
            <person name="Moisan M.-C."/>
            <person name="Henrissat B."/>
            <person name="Coutinho P.M."/>
            <person name="Lombard V."/>
            <person name="Natvig D.O."/>
            <person name="Lindquist E."/>
            <person name="Schmutz J."/>
            <person name="Lucas S."/>
            <person name="Harris P."/>
            <person name="Powlowski J."/>
            <person name="Bellemare A."/>
            <person name="Taylor D."/>
            <person name="Butler G."/>
            <person name="de Vries R.P."/>
            <person name="Allijn I.E."/>
            <person name="van den Brink J."/>
            <person name="Ushinsky S."/>
            <person name="Storms R."/>
            <person name="Powell A.J."/>
            <person name="Paulsen I.T."/>
            <person name="Elbourne L.D.H."/>
            <person name="Baker S.E."/>
            <person name="Magnuson J."/>
            <person name="LaBoissiere S."/>
            <person name="Clutterbuck A.J."/>
            <person name="Martinez D."/>
            <person name="Wogulis M."/>
            <person name="de Leon A.L."/>
            <person name="Rey M.W."/>
            <person name="Tsang A."/>
        </authorList>
    </citation>
    <scope>NUCLEOTIDE SEQUENCE [LARGE SCALE GENOMIC DNA]</scope>
    <source>
        <strain evidence="3">ATCC 38088 / NRRL 8126</strain>
    </source>
</reference>
<evidence type="ECO:0000256" key="1">
    <source>
        <dbReference type="SAM" id="SignalP"/>
    </source>
</evidence>
<evidence type="ECO:0000313" key="3">
    <source>
        <dbReference type="Proteomes" id="UP000008181"/>
    </source>
</evidence>
<organism evidence="2 3">
    <name type="scientific">Thermothielavioides terrestris (strain ATCC 38088 / NRRL 8126)</name>
    <name type="common">Thielavia terrestris</name>
    <dbReference type="NCBI Taxonomy" id="578455"/>
    <lineage>
        <taxon>Eukaryota</taxon>
        <taxon>Fungi</taxon>
        <taxon>Dikarya</taxon>
        <taxon>Ascomycota</taxon>
        <taxon>Pezizomycotina</taxon>
        <taxon>Sordariomycetes</taxon>
        <taxon>Sordariomycetidae</taxon>
        <taxon>Sordariales</taxon>
        <taxon>Chaetomiaceae</taxon>
        <taxon>Thermothielavioides</taxon>
        <taxon>Thermothielavioides terrestris</taxon>
    </lineage>
</organism>
<proteinExistence type="predicted"/>
<dbReference type="Proteomes" id="UP000008181">
    <property type="component" value="Chromosome 3"/>
</dbReference>
<dbReference type="OrthoDB" id="4586974at2759"/>
<dbReference type="HOGENOM" id="CLU_2251895_0_0_1"/>
<sequence>MKTLSTLLLAVAALAAAAPNAAGPEVLDPRQTCVYSCGCQTDDGSGIDPDTATCCANVGGSLGNDGTLCNDMNLATAQAYARCCGSSGGYVCFQSSSSCPPVTV</sequence>
<dbReference type="AlphaFoldDB" id="G2R6J3"/>